<dbReference type="EMBL" id="CP003645">
    <property type="protein sequence ID" value="AFZ28601.1"/>
    <property type="molecule type" value="Genomic_DNA"/>
</dbReference>
<dbReference type="KEGG" id="csg:Cylst_6383"/>
<sequence>MVFFSFECLGKEVRLYYQEFFSFNFTIWINRELIGRNIKGKLYYPWFSVRKKPQPTVVIPSDDPDDIPF</sequence>
<dbReference type="Proteomes" id="UP000010475">
    <property type="component" value="Plasmid pCYLST.03"/>
</dbReference>
<reference evidence="1 2" key="1">
    <citation type="submission" date="2012-06" db="EMBL/GenBank/DDBJ databases">
        <title>Finished plasmid 3 of genome of Cylindrospermum stagnale PCC 7417.</title>
        <authorList>
            <consortium name="US DOE Joint Genome Institute"/>
            <person name="Gugger M."/>
            <person name="Coursin T."/>
            <person name="Rippka R."/>
            <person name="Tandeau De Marsac N."/>
            <person name="Huntemann M."/>
            <person name="Wei C.-L."/>
            <person name="Han J."/>
            <person name="Detter J.C."/>
            <person name="Han C."/>
            <person name="Tapia R."/>
            <person name="Davenport K."/>
            <person name="Daligault H."/>
            <person name="Erkkila T."/>
            <person name="Gu W."/>
            <person name="Munk A.C.C."/>
            <person name="Teshima H."/>
            <person name="Xu Y."/>
            <person name="Chain P."/>
            <person name="Chen A."/>
            <person name="Krypides N."/>
            <person name="Mavromatis K."/>
            <person name="Markowitz V."/>
            <person name="Szeto E."/>
            <person name="Ivanova N."/>
            <person name="Mikhailova N."/>
            <person name="Ovchinnikova G."/>
            <person name="Pagani I."/>
            <person name="Pati A."/>
            <person name="Goodwin L."/>
            <person name="Peters L."/>
            <person name="Pitluck S."/>
            <person name="Woyke T."/>
            <person name="Kerfeld C."/>
        </authorList>
    </citation>
    <scope>NUCLEOTIDE SEQUENCE [LARGE SCALE GENOMIC DNA]</scope>
    <source>
        <strain evidence="1 2">PCC 7417</strain>
        <plasmid evidence="2">Plasmid pCYLST.03</plasmid>
    </source>
</reference>
<keyword evidence="2" id="KW-1185">Reference proteome</keyword>
<evidence type="ECO:0000313" key="2">
    <source>
        <dbReference type="Proteomes" id="UP000010475"/>
    </source>
</evidence>
<name>K9X975_9NOST</name>
<organism evidence="1 2">
    <name type="scientific">Cylindrospermum stagnale PCC 7417</name>
    <dbReference type="NCBI Taxonomy" id="56107"/>
    <lineage>
        <taxon>Bacteria</taxon>
        <taxon>Bacillati</taxon>
        <taxon>Cyanobacteriota</taxon>
        <taxon>Cyanophyceae</taxon>
        <taxon>Nostocales</taxon>
        <taxon>Nostocaceae</taxon>
        <taxon>Cylindrospermum</taxon>
    </lineage>
</organism>
<protein>
    <submittedName>
        <fullName evidence="1">Uncharacterized protein</fullName>
    </submittedName>
</protein>
<dbReference type="AlphaFoldDB" id="K9X975"/>
<keyword evidence="1" id="KW-0614">Plasmid</keyword>
<accession>K9X975</accession>
<evidence type="ECO:0000313" key="1">
    <source>
        <dbReference type="EMBL" id="AFZ28601.1"/>
    </source>
</evidence>
<geneLocation type="plasmid" evidence="1 2">
    <name>pCYLST.03</name>
</geneLocation>
<dbReference type="HOGENOM" id="CLU_2768939_0_0_3"/>
<gene>
    <name evidence="1" type="ORF">Cylst_6383</name>
</gene>
<proteinExistence type="predicted"/>